<feature type="transmembrane region" description="Helical" evidence="6">
    <location>
        <begin position="87"/>
        <end position="105"/>
    </location>
</feature>
<evidence type="ECO:0000313" key="7">
    <source>
        <dbReference type="EMBL" id="QFG68472.1"/>
    </source>
</evidence>
<evidence type="ECO:0000313" key="8">
    <source>
        <dbReference type="Proteomes" id="UP000326546"/>
    </source>
</evidence>
<name>A0A5J6V612_9MICO</name>
<sequence>MPESAHQRTVLRRFRPALGRVAPSWLLPQPVWPVLVWVARLTTAAVVAYLLTVWLVEGPTDLTGALTALLVVQASASASLRMGAVRVGAVLTGVLVAVTLSSWVGLTWWSLGAAIALALLLASVLRLGDQRLEAPISAMLILGMGGQEIAAETRVLTTFIGAGVGMAFNLLLPPRVPIRAAVADVRNVSSSQAGCLRTAASSMAQRPITKAAVTTWLDQARAVAQLSDRTAVAISTVTDLRRFNPRAIGTPEVEPVLRAGLASLDHSLLAIRTLFATMLTEAPEHETPDDGYGEVVRPAFAVLLGHVADCLDAFGALVEAEAENSEVEVKRNLAEGLDVAGEARAVLTELLLVDPREETTLWLLRGSILTAVDHVLVPLKLEDRARLHEQQQSSKPRATNSGNVLIRDMLASHQADRFRSLVARPTHASRMARFVLRRPARRRPRHRRK</sequence>
<keyword evidence="4 6" id="KW-1133">Transmembrane helix</keyword>
<comment type="subcellular location">
    <subcellularLocation>
        <location evidence="1">Cell membrane</location>
        <topology evidence="1">Multi-pass membrane protein</topology>
    </subcellularLocation>
</comment>
<dbReference type="OrthoDB" id="4863675at2"/>
<evidence type="ECO:0000256" key="1">
    <source>
        <dbReference type="ARBA" id="ARBA00004651"/>
    </source>
</evidence>
<evidence type="ECO:0000256" key="6">
    <source>
        <dbReference type="SAM" id="Phobius"/>
    </source>
</evidence>
<dbReference type="GO" id="GO:0005886">
    <property type="term" value="C:plasma membrane"/>
    <property type="evidence" value="ECO:0007669"/>
    <property type="project" value="UniProtKB-SubCell"/>
</dbReference>
<evidence type="ECO:0000256" key="5">
    <source>
        <dbReference type="ARBA" id="ARBA00023136"/>
    </source>
</evidence>
<dbReference type="RefSeq" id="WP_158060860.1">
    <property type="nucleotide sequence ID" value="NZ_CP044427.1"/>
</dbReference>
<gene>
    <name evidence="7" type="ORF">FY030_06870</name>
</gene>
<feature type="transmembrane region" description="Helical" evidence="6">
    <location>
        <begin position="149"/>
        <end position="172"/>
    </location>
</feature>
<protein>
    <submittedName>
        <fullName evidence="7">FUSC family protein</fullName>
    </submittedName>
</protein>
<evidence type="ECO:0000256" key="4">
    <source>
        <dbReference type="ARBA" id="ARBA00022989"/>
    </source>
</evidence>
<feature type="transmembrane region" description="Helical" evidence="6">
    <location>
        <begin position="111"/>
        <end position="128"/>
    </location>
</feature>
<keyword evidence="3 6" id="KW-0812">Transmembrane</keyword>
<dbReference type="EMBL" id="CP044427">
    <property type="protein sequence ID" value="QFG68472.1"/>
    <property type="molecule type" value="Genomic_DNA"/>
</dbReference>
<organism evidence="7 8">
    <name type="scientific">Ornithinimicrobium pratense</name>
    <dbReference type="NCBI Taxonomy" id="2593973"/>
    <lineage>
        <taxon>Bacteria</taxon>
        <taxon>Bacillati</taxon>
        <taxon>Actinomycetota</taxon>
        <taxon>Actinomycetes</taxon>
        <taxon>Micrococcales</taxon>
        <taxon>Ornithinimicrobiaceae</taxon>
        <taxon>Ornithinimicrobium</taxon>
    </lineage>
</organism>
<proteinExistence type="predicted"/>
<accession>A0A5J6V612</accession>
<keyword evidence="5 6" id="KW-0472">Membrane</keyword>
<dbReference type="Pfam" id="PF06081">
    <property type="entry name" value="ArAE_1"/>
    <property type="match status" value="1"/>
</dbReference>
<keyword evidence="8" id="KW-1185">Reference proteome</keyword>
<feature type="transmembrane region" description="Helical" evidence="6">
    <location>
        <begin position="34"/>
        <end position="56"/>
    </location>
</feature>
<keyword evidence="2" id="KW-1003">Cell membrane</keyword>
<dbReference type="InterPro" id="IPR010343">
    <property type="entry name" value="ArAE_1"/>
</dbReference>
<dbReference type="KEGG" id="serw:FY030_06870"/>
<dbReference type="Proteomes" id="UP000326546">
    <property type="component" value="Chromosome"/>
</dbReference>
<evidence type="ECO:0000256" key="2">
    <source>
        <dbReference type="ARBA" id="ARBA00022475"/>
    </source>
</evidence>
<dbReference type="AlphaFoldDB" id="A0A5J6V612"/>
<evidence type="ECO:0000256" key="3">
    <source>
        <dbReference type="ARBA" id="ARBA00022692"/>
    </source>
</evidence>
<reference evidence="7 8" key="1">
    <citation type="submission" date="2019-09" db="EMBL/GenBank/DDBJ databases">
        <title>Serinicoccus pratensis sp. nov., isolated from meadow soil.</title>
        <authorList>
            <person name="Zhang W."/>
        </authorList>
    </citation>
    <scope>NUCLEOTIDE SEQUENCE [LARGE SCALE GENOMIC DNA]</scope>
    <source>
        <strain evidence="7 8">W204</strain>
    </source>
</reference>